<accession>A0A5E4F9W6</accession>
<evidence type="ECO:0000256" key="1">
    <source>
        <dbReference type="SAM" id="MobiDB-lite"/>
    </source>
</evidence>
<protein>
    <submittedName>
        <fullName evidence="2">PREDICTED: LOC110770768</fullName>
    </submittedName>
</protein>
<dbReference type="AlphaFoldDB" id="A0A5E4F9W6"/>
<evidence type="ECO:0000313" key="3">
    <source>
        <dbReference type="Proteomes" id="UP000327085"/>
    </source>
</evidence>
<dbReference type="EMBL" id="CABIKO010000088">
    <property type="protein sequence ID" value="VVA24893.1"/>
    <property type="molecule type" value="Genomic_DNA"/>
</dbReference>
<feature type="compositionally biased region" description="Basic and acidic residues" evidence="1">
    <location>
        <begin position="26"/>
        <end position="38"/>
    </location>
</feature>
<organism evidence="2 3">
    <name type="scientific">Prunus dulcis</name>
    <name type="common">Almond</name>
    <name type="synonym">Amygdalus dulcis</name>
    <dbReference type="NCBI Taxonomy" id="3755"/>
    <lineage>
        <taxon>Eukaryota</taxon>
        <taxon>Viridiplantae</taxon>
        <taxon>Streptophyta</taxon>
        <taxon>Embryophyta</taxon>
        <taxon>Tracheophyta</taxon>
        <taxon>Spermatophyta</taxon>
        <taxon>Magnoliopsida</taxon>
        <taxon>eudicotyledons</taxon>
        <taxon>Gunneridae</taxon>
        <taxon>Pentapetalae</taxon>
        <taxon>rosids</taxon>
        <taxon>fabids</taxon>
        <taxon>Rosales</taxon>
        <taxon>Rosaceae</taxon>
        <taxon>Amygdaloideae</taxon>
        <taxon>Amygdaleae</taxon>
        <taxon>Prunus</taxon>
    </lineage>
</organism>
<name>A0A5E4F9W6_PRUDU</name>
<feature type="region of interest" description="Disordered" evidence="1">
    <location>
        <begin position="1"/>
        <end position="57"/>
    </location>
</feature>
<proteinExistence type="predicted"/>
<dbReference type="Gramene" id="VVA24893">
    <property type="protein sequence ID" value="VVA24893"/>
    <property type="gene ID" value="Prudul26B006418"/>
</dbReference>
<dbReference type="Proteomes" id="UP000327085">
    <property type="component" value="Chromosome 7"/>
</dbReference>
<reference evidence="3" key="1">
    <citation type="journal article" date="2020" name="Plant J.">
        <title>Transposons played a major role in the diversification between the closely related almond and peach genomes: results from the almond genome sequence.</title>
        <authorList>
            <person name="Alioto T."/>
            <person name="Alexiou K.G."/>
            <person name="Bardil A."/>
            <person name="Barteri F."/>
            <person name="Castanera R."/>
            <person name="Cruz F."/>
            <person name="Dhingra A."/>
            <person name="Duval H."/>
            <person name="Fernandez I Marti A."/>
            <person name="Frias L."/>
            <person name="Galan B."/>
            <person name="Garcia J.L."/>
            <person name="Howad W."/>
            <person name="Gomez-Garrido J."/>
            <person name="Gut M."/>
            <person name="Julca I."/>
            <person name="Morata J."/>
            <person name="Puigdomenech P."/>
            <person name="Ribeca P."/>
            <person name="Rubio Cabetas M.J."/>
            <person name="Vlasova A."/>
            <person name="Wirthensohn M."/>
            <person name="Garcia-Mas J."/>
            <person name="Gabaldon T."/>
            <person name="Casacuberta J.M."/>
            <person name="Arus P."/>
        </authorList>
    </citation>
    <scope>NUCLEOTIDE SEQUENCE [LARGE SCALE GENOMIC DNA]</scope>
    <source>
        <strain evidence="3">cv. Texas</strain>
    </source>
</reference>
<feature type="compositionally biased region" description="Basic and acidic residues" evidence="1">
    <location>
        <begin position="46"/>
        <end position="57"/>
    </location>
</feature>
<gene>
    <name evidence="2" type="ORF">ALMOND_2B006418</name>
</gene>
<sequence length="57" mass="6295">MSEPQGTPAKSEGECDRSSTSSPLRSKQEQKEQKDGRNSDSLSIPKDLHDNYRDVSG</sequence>
<dbReference type="InParanoid" id="A0A5E4F9W6"/>
<evidence type="ECO:0000313" key="2">
    <source>
        <dbReference type="EMBL" id="VVA24893.1"/>
    </source>
</evidence>